<organism evidence="3 4">
    <name type="scientific">Brevibacillus laterosporus</name>
    <name type="common">Bacillus laterosporus</name>
    <dbReference type="NCBI Taxonomy" id="1465"/>
    <lineage>
        <taxon>Bacteria</taxon>
        <taxon>Bacillati</taxon>
        <taxon>Bacillota</taxon>
        <taxon>Bacilli</taxon>
        <taxon>Bacillales</taxon>
        <taxon>Paenibacillaceae</taxon>
        <taxon>Brevibacillus</taxon>
    </lineage>
</organism>
<proteinExistence type="predicted"/>
<dbReference type="GO" id="GO:0003677">
    <property type="term" value="F:DNA binding"/>
    <property type="evidence" value="ECO:0007669"/>
    <property type="project" value="UniProtKB-KW"/>
</dbReference>
<feature type="domain" description="HTH cro/C1-type" evidence="2">
    <location>
        <begin position="6"/>
        <end position="60"/>
    </location>
</feature>
<dbReference type="Gene3D" id="1.10.260.40">
    <property type="entry name" value="lambda repressor-like DNA-binding domains"/>
    <property type="match status" value="1"/>
</dbReference>
<evidence type="ECO:0000259" key="2">
    <source>
        <dbReference type="PROSITE" id="PS50943"/>
    </source>
</evidence>
<sequence length="63" mass="7256">MALNRLISCRKNLGWTQAKIAKKANISRAYYANIELGRKIPSMAIAKRIAEVLHSTVDYIFFW</sequence>
<keyword evidence="1" id="KW-0238">DNA-binding</keyword>
<protein>
    <submittedName>
        <fullName evidence="3">XRE family transcriptional regulator</fullName>
    </submittedName>
</protein>
<evidence type="ECO:0000313" key="4">
    <source>
        <dbReference type="Proteomes" id="UP000319432"/>
    </source>
</evidence>
<dbReference type="PROSITE" id="PS50943">
    <property type="entry name" value="HTH_CROC1"/>
    <property type="match status" value="1"/>
</dbReference>
<dbReference type="SUPFAM" id="SSF47413">
    <property type="entry name" value="lambda repressor-like DNA-binding domains"/>
    <property type="match status" value="1"/>
</dbReference>
<dbReference type="EMBL" id="CP033462">
    <property type="protein sequence ID" value="QDX91035.1"/>
    <property type="molecule type" value="Genomic_DNA"/>
</dbReference>
<evidence type="ECO:0000313" key="3">
    <source>
        <dbReference type="EMBL" id="QDX91035.1"/>
    </source>
</evidence>
<dbReference type="PANTHER" id="PTHR46558">
    <property type="entry name" value="TRACRIPTIONAL REGULATORY PROTEIN-RELATED-RELATED"/>
    <property type="match status" value="1"/>
</dbReference>
<keyword evidence="4" id="KW-1185">Reference proteome</keyword>
<gene>
    <name evidence="3" type="ORF">EEL30_00710</name>
</gene>
<name>A0A518V226_BRELA</name>
<dbReference type="Pfam" id="PF01381">
    <property type="entry name" value="HTH_3"/>
    <property type="match status" value="1"/>
</dbReference>
<dbReference type="InterPro" id="IPR001387">
    <property type="entry name" value="Cro/C1-type_HTH"/>
</dbReference>
<geneLocation type="plasmid" evidence="3 4">
    <name>p1821L02</name>
</geneLocation>
<dbReference type="AlphaFoldDB" id="A0A518V226"/>
<evidence type="ECO:0000256" key="1">
    <source>
        <dbReference type="ARBA" id="ARBA00023125"/>
    </source>
</evidence>
<dbReference type="InterPro" id="IPR010982">
    <property type="entry name" value="Lambda_DNA-bd_dom_sf"/>
</dbReference>
<reference evidence="3 4" key="1">
    <citation type="submission" date="2018-11" db="EMBL/GenBank/DDBJ databases">
        <title>Phylogenetic determinants of toxin gene distribution in genomes of Brevibacillus laterosporus.</title>
        <authorList>
            <person name="Glare T.R."/>
            <person name="Durrant A."/>
            <person name="Berry C."/>
            <person name="Palma L."/>
            <person name="Ormskirk M."/>
            <person name="Cox M.O."/>
        </authorList>
    </citation>
    <scope>NUCLEOTIDE SEQUENCE [LARGE SCALE GENOMIC DNA]</scope>
    <source>
        <strain evidence="3 4">1821L</strain>
        <plasmid evidence="3 4">p1821L02</plasmid>
    </source>
</reference>
<dbReference type="PANTHER" id="PTHR46558:SF4">
    <property type="entry name" value="DNA-BIDING PHAGE PROTEIN"/>
    <property type="match status" value="1"/>
</dbReference>
<dbReference type="OrthoDB" id="1859224at2"/>
<dbReference type="CDD" id="cd00093">
    <property type="entry name" value="HTH_XRE"/>
    <property type="match status" value="1"/>
</dbReference>
<dbReference type="SMART" id="SM00530">
    <property type="entry name" value="HTH_XRE"/>
    <property type="match status" value="1"/>
</dbReference>
<dbReference type="Proteomes" id="UP000319432">
    <property type="component" value="Plasmid p1821L02"/>
</dbReference>
<accession>A0A518V226</accession>
<keyword evidence="3" id="KW-0614">Plasmid</keyword>